<evidence type="ECO:0000256" key="1">
    <source>
        <dbReference type="SAM" id="MobiDB-lite"/>
    </source>
</evidence>
<dbReference type="Proteomes" id="UP000694930">
    <property type="component" value="Chromosome 10"/>
</dbReference>
<evidence type="ECO:0000313" key="3">
    <source>
        <dbReference type="RefSeq" id="XP_015054795.1"/>
    </source>
</evidence>
<sequence>MSECPKNKKGSGNPSNGAQSSSVAPPDMVDPRGDTSCTGEGTNPLYAITSHQLQENSLDVIAGMIEVFTFDVYDLLDPESVKVIKYKGIGLSREGGGGIPSLLVRDPLLLDRGLELVPNERSMVFMSMPREILHLPPGTSNTLYIEGLPPDNTRRELAYIL</sequence>
<name>A0ABM1FCA8_SOLPN</name>
<dbReference type="RefSeq" id="XP_015054795.1">
    <property type="nucleotide sequence ID" value="XM_015199309.1"/>
</dbReference>
<organism evidence="2 3">
    <name type="scientific">Solanum pennellii</name>
    <name type="common">Tomato</name>
    <name type="synonym">Lycopersicon pennellii</name>
    <dbReference type="NCBI Taxonomy" id="28526"/>
    <lineage>
        <taxon>Eukaryota</taxon>
        <taxon>Viridiplantae</taxon>
        <taxon>Streptophyta</taxon>
        <taxon>Embryophyta</taxon>
        <taxon>Tracheophyta</taxon>
        <taxon>Spermatophyta</taxon>
        <taxon>Magnoliopsida</taxon>
        <taxon>eudicotyledons</taxon>
        <taxon>Gunneridae</taxon>
        <taxon>Pentapetalae</taxon>
        <taxon>asterids</taxon>
        <taxon>lamiids</taxon>
        <taxon>Solanales</taxon>
        <taxon>Solanaceae</taxon>
        <taxon>Solanoideae</taxon>
        <taxon>Solaneae</taxon>
        <taxon>Solanum</taxon>
        <taxon>Solanum subgen. Lycopersicon</taxon>
    </lineage>
</organism>
<keyword evidence="2" id="KW-1185">Reference proteome</keyword>
<accession>A0ABM1FCA8</accession>
<dbReference type="GeneID" id="107001155"/>
<protein>
    <submittedName>
        <fullName evidence="3">Uncharacterized protein LOC107001155</fullName>
    </submittedName>
</protein>
<reference evidence="3" key="2">
    <citation type="submission" date="2025-08" db="UniProtKB">
        <authorList>
            <consortium name="RefSeq"/>
        </authorList>
    </citation>
    <scope>IDENTIFICATION</scope>
</reference>
<reference evidence="2" key="1">
    <citation type="journal article" date="2014" name="Nat. Genet.">
        <title>The genome of the stress-tolerant wild tomato species Solanum pennellii.</title>
        <authorList>
            <person name="Bolger A."/>
            <person name="Scossa F."/>
            <person name="Bolger M.E."/>
            <person name="Lanz C."/>
            <person name="Maumus F."/>
            <person name="Tohge T."/>
            <person name="Quesneville H."/>
            <person name="Alseekh S."/>
            <person name="Sorensen I."/>
            <person name="Lichtenstein G."/>
            <person name="Fich E.A."/>
            <person name="Conte M."/>
            <person name="Keller H."/>
            <person name="Schneeberger K."/>
            <person name="Schwacke R."/>
            <person name="Ofner I."/>
            <person name="Vrebalov J."/>
            <person name="Xu Y."/>
            <person name="Osorio S."/>
            <person name="Aflitos S.A."/>
            <person name="Schijlen E."/>
            <person name="Jimenez-Gomez J.M."/>
            <person name="Ryngajllo M."/>
            <person name="Kimura S."/>
            <person name="Kumar R."/>
            <person name="Koenig D."/>
            <person name="Headland L.R."/>
            <person name="Maloof J.N."/>
            <person name="Sinha N."/>
            <person name="van Ham R.C."/>
            <person name="Lankhorst R.K."/>
            <person name="Mao L."/>
            <person name="Vogel A."/>
            <person name="Arsova B."/>
            <person name="Panstruga R."/>
            <person name="Fei Z."/>
            <person name="Rose J.K."/>
            <person name="Zamir D."/>
            <person name="Carrari F."/>
            <person name="Giovannoni J.J."/>
            <person name="Weigel D."/>
            <person name="Usadel B."/>
            <person name="Fernie A.R."/>
        </authorList>
    </citation>
    <scope>NUCLEOTIDE SEQUENCE [LARGE SCALE GENOMIC DNA]</scope>
    <source>
        <strain evidence="2">cv. LA0716</strain>
    </source>
</reference>
<gene>
    <name evidence="3" type="primary">LOC107001155</name>
</gene>
<feature type="region of interest" description="Disordered" evidence="1">
    <location>
        <begin position="1"/>
        <end position="41"/>
    </location>
</feature>
<feature type="compositionally biased region" description="Polar residues" evidence="1">
    <location>
        <begin position="10"/>
        <end position="23"/>
    </location>
</feature>
<proteinExistence type="predicted"/>
<evidence type="ECO:0000313" key="2">
    <source>
        <dbReference type="Proteomes" id="UP000694930"/>
    </source>
</evidence>